<evidence type="ECO:0000256" key="3">
    <source>
        <dbReference type="ARBA" id="ARBA00022692"/>
    </source>
</evidence>
<evidence type="ECO:0000259" key="7">
    <source>
        <dbReference type="Pfam" id="PF00482"/>
    </source>
</evidence>
<keyword evidence="3 6" id="KW-0812">Transmembrane</keyword>
<protein>
    <submittedName>
        <fullName evidence="8">Unannotated protein</fullName>
    </submittedName>
</protein>
<dbReference type="GO" id="GO:0005886">
    <property type="term" value="C:plasma membrane"/>
    <property type="evidence" value="ECO:0007669"/>
    <property type="project" value="UniProtKB-SubCell"/>
</dbReference>
<sequence>MSTLRAVLVVALGAGGIWFLVASVPWWRSAHLSTRLTPYVSATPMGTRSIWSWSSLRNLLGGFLDRHLPTGDLATRLASLGRSTDIVAQRTEQAAWGLIGMAGGIGLSVVVAATGRGLSPLMALMLIVVGGTGGSIAWDRRITRAVQRRREAAAAEFPIVADLLCLAVTAGESLRGGLALVAQSINGPLAEEIQWALRDARSGRTLAASLTERAVVLGEPGFERFVRSVIAATERGVAIASSLQSMAADARDVQRVALVEAAGRKQVTMLIPVVGLILPVALVFAFFPGIVAIRHLT</sequence>
<evidence type="ECO:0000256" key="4">
    <source>
        <dbReference type="ARBA" id="ARBA00022989"/>
    </source>
</evidence>
<feature type="domain" description="Type II secretion system protein GspF" evidence="7">
    <location>
        <begin position="162"/>
        <end position="284"/>
    </location>
</feature>
<feature type="transmembrane region" description="Helical" evidence="6">
    <location>
        <begin position="6"/>
        <end position="27"/>
    </location>
</feature>
<accession>A0A6J6MAM8</accession>
<dbReference type="AlphaFoldDB" id="A0A6J6MAM8"/>
<evidence type="ECO:0000256" key="1">
    <source>
        <dbReference type="ARBA" id="ARBA00004651"/>
    </source>
</evidence>
<dbReference type="Pfam" id="PF00482">
    <property type="entry name" value="T2SSF"/>
    <property type="match status" value="1"/>
</dbReference>
<proteinExistence type="predicted"/>
<feature type="transmembrane region" description="Helical" evidence="6">
    <location>
        <begin position="121"/>
        <end position="138"/>
    </location>
</feature>
<comment type="subcellular location">
    <subcellularLocation>
        <location evidence="1">Cell membrane</location>
        <topology evidence="1">Multi-pass membrane protein</topology>
    </subcellularLocation>
</comment>
<name>A0A6J6MAM8_9ZZZZ</name>
<gene>
    <name evidence="8" type="ORF">UFOPK2242_01405</name>
</gene>
<feature type="transmembrane region" description="Helical" evidence="6">
    <location>
        <begin position="94"/>
        <end position="115"/>
    </location>
</feature>
<keyword evidence="2" id="KW-1003">Cell membrane</keyword>
<organism evidence="8">
    <name type="scientific">freshwater metagenome</name>
    <dbReference type="NCBI Taxonomy" id="449393"/>
    <lineage>
        <taxon>unclassified sequences</taxon>
        <taxon>metagenomes</taxon>
        <taxon>ecological metagenomes</taxon>
    </lineage>
</organism>
<dbReference type="InterPro" id="IPR042094">
    <property type="entry name" value="T2SS_GspF_sf"/>
</dbReference>
<evidence type="ECO:0000256" key="6">
    <source>
        <dbReference type="SAM" id="Phobius"/>
    </source>
</evidence>
<feature type="transmembrane region" description="Helical" evidence="6">
    <location>
        <begin position="270"/>
        <end position="293"/>
    </location>
</feature>
<dbReference type="InterPro" id="IPR018076">
    <property type="entry name" value="T2SS_GspF_dom"/>
</dbReference>
<keyword evidence="5 6" id="KW-0472">Membrane</keyword>
<dbReference type="PANTHER" id="PTHR35007">
    <property type="entry name" value="INTEGRAL MEMBRANE PROTEIN-RELATED"/>
    <property type="match status" value="1"/>
</dbReference>
<evidence type="ECO:0000256" key="2">
    <source>
        <dbReference type="ARBA" id="ARBA00022475"/>
    </source>
</evidence>
<reference evidence="8" key="1">
    <citation type="submission" date="2020-05" db="EMBL/GenBank/DDBJ databases">
        <authorList>
            <person name="Chiriac C."/>
            <person name="Salcher M."/>
            <person name="Ghai R."/>
            <person name="Kavagutti S V."/>
        </authorList>
    </citation>
    <scope>NUCLEOTIDE SEQUENCE</scope>
</reference>
<dbReference type="PANTHER" id="PTHR35007:SF2">
    <property type="entry name" value="PILUS ASSEMBLE PROTEIN"/>
    <property type="match status" value="1"/>
</dbReference>
<dbReference type="EMBL" id="CAEZWM010000218">
    <property type="protein sequence ID" value="CAB4670018.1"/>
    <property type="molecule type" value="Genomic_DNA"/>
</dbReference>
<evidence type="ECO:0000313" key="8">
    <source>
        <dbReference type="EMBL" id="CAB4670018.1"/>
    </source>
</evidence>
<evidence type="ECO:0000256" key="5">
    <source>
        <dbReference type="ARBA" id="ARBA00023136"/>
    </source>
</evidence>
<dbReference type="Gene3D" id="1.20.81.30">
    <property type="entry name" value="Type II secretion system (T2SS), domain F"/>
    <property type="match status" value="1"/>
</dbReference>
<keyword evidence="4 6" id="KW-1133">Transmembrane helix</keyword>